<dbReference type="OrthoDB" id="497221at2759"/>
<protein>
    <submittedName>
        <fullName evidence="2">Predicted protein</fullName>
    </submittedName>
</protein>
<dbReference type="RefSeq" id="XP_003062577.1">
    <property type="nucleotide sequence ID" value="XM_003062531.1"/>
</dbReference>
<feature type="compositionally biased region" description="Low complexity" evidence="1">
    <location>
        <begin position="70"/>
        <end position="80"/>
    </location>
</feature>
<dbReference type="EMBL" id="GG663746">
    <property type="protein sequence ID" value="EEH53396.1"/>
    <property type="molecule type" value="Genomic_DNA"/>
</dbReference>
<evidence type="ECO:0000256" key="1">
    <source>
        <dbReference type="SAM" id="MobiDB-lite"/>
    </source>
</evidence>
<sequence>MSCFVVATSAATAASTSASARGTQRECRATTSARARAAGFGFAPPPSSRVVADGRHRRIAGGRRMEESSSSRALAPPRASTFKDDIDSDALFDDDDEYPGLAPSEGGALDAVSLTPDQRASRVAERTPGGGGFGFDDDELLDDVDASGFDAVVAGGGGVGGVGGGRGGADDEEDDGWFSSKSSAAQPSPSRSTTTTTTRDDGSRGGLPRWADDADIISAGDGAPWFENDEEWYEPEYKDVDAAEGSVLEMVQRLHLRRPKDYNFEDGEYFDLTGFVKDNTDNQFALVLEVAERARERKLESLEALNPIPPGAALPPIQQAIVDLALEVEASGGKTSAFLALREAADRARLRWELQEAAWAWDNYCEEFMPELGVSERAARLLHMGRRVEDAMDFEKDLATHNDDYNMRKF</sequence>
<accession>C1N3A9</accession>
<dbReference type="GeneID" id="9687788"/>
<feature type="region of interest" description="Disordered" evidence="1">
    <location>
        <begin position="157"/>
        <end position="212"/>
    </location>
</feature>
<feature type="compositionally biased region" description="Gly residues" evidence="1">
    <location>
        <begin position="157"/>
        <end position="167"/>
    </location>
</feature>
<evidence type="ECO:0000313" key="3">
    <source>
        <dbReference type="Proteomes" id="UP000001876"/>
    </source>
</evidence>
<keyword evidence="3" id="KW-1185">Reference proteome</keyword>
<evidence type="ECO:0000313" key="2">
    <source>
        <dbReference type="EMBL" id="EEH53396.1"/>
    </source>
</evidence>
<dbReference type="Proteomes" id="UP000001876">
    <property type="component" value="Unassembled WGS sequence"/>
</dbReference>
<feature type="region of interest" description="Disordered" evidence="1">
    <location>
        <begin position="61"/>
        <end position="133"/>
    </location>
</feature>
<gene>
    <name evidence="2" type="ORF">MICPUCDRAFT_52100</name>
</gene>
<proteinExistence type="predicted"/>
<organism evidence="3">
    <name type="scientific">Micromonas pusilla (strain CCMP1545)</name>
    <name type="common">Picoplanktonic green alga</name>
    <dbReference type="NCBI Taxonomy" id="564608"/>
    <lineage>
        <taxon>Eukaryota</taxon>
        <taxon>Viridiplantae</taxon>
        <taxon>Chlorophyta</taxon>
        <taxon>Mamiellophyceae</taxon>
        <taxon>Mamiellales</taxon>
        <taxon>Mamiellaceae</taxon>
        <taxon>Micromonas</taxon>
    </lineage>
</organism>
<feature type="compositionally biased region" description="Polar residues" evidence="1">
    <location>
        <begin position="179"/>
        <end position="189"/>
    </location>
</feature>
<dbReference type="AlphaFoldDB" id="C1N3A9"/>
<reference evidence="2 3" key="1">
    <citation type="journal article" date="2009" name="Science">
        <title>Green evolution and dynamic adaptations revealed by genomes of the marine picoeukaryotes Micromonas.</title>
        <authorList>
            <person name="Worden A.Z."/>
            <person name="Lee J.H."/>
            <person name="Mock T."/>
            <person name="Rouze P."/>
            <person name="Simmons M.P."/>
            <person name="Aerts A.L."/>
            <person name="Allen A.E."/>
            <person name="Cuvelier M.L."/>
            <person name="Derelle E."/>
            <person name="Everett M.V."/>
            <person name="Foulon E."/>
            <person name="Grimwood J."/>
            <person name="Gundlach H."/>
            <person name="Henrissat B."/>
            <person name="Napoli C."/>
            <person name="McDonald S.M."/>
            <person name="Parker M.S."/>
            <person name="Rombauts S."/>
            <person name="Salamov A."/>
            <person name="Von Dassow P."/>
            <person name="Badger J.H."/>
            <person name="Coutinho P.M."/>
            <person name="Demir E."/>
            <person name="Dubchak I."/>
            <person name="Gentemann C."/>
            <person name="Eikrem W."/>
            <person name="Gready J.E."/>
            <person name="John U."/>
            <person name="Lanier W."/>
            <person name="Lindquist E.A."/>
            <person name="Lucas S."/>
            <person name="Mayer K.F."/>
            <person name="Moreau H."/>
            <person name="Not F."/>
            <person name="Otillar R."/>
            <person name="Panaud O."/>
            <person name="Pangilinan J."/>
            <person name="Paulsen I."/>
            <person name="Piegu B."/>
            <person name="Poliakov A."/>
            <person name="Robbens S."/>
            <person name="Schmutz J."/>
            <person name="Toulza E."/>
            <person name="Wyss T."/>
            <person name="Zelensky A."/>
            <person name="Zhou K."/>
            <person name="Armbrust E.V."/>
            <person name="Bhattacharya D."/>
            <person name="Goodenough U.W."/>
            <person name="Van de Peer Y."/>
            <person name="Grigoriev I.V."/>
        </authorList>
    </citation>
    <scope>NUCLEOTIDE SEQUENCE [LARGE SCALE GENOMIC DNA]</scope>
    <source>
        <strain evidence="2 3">CCMP1545</strain>
    </source>
</reference>
<dbReference type="KEGG" id="mpp:MICPUCDRAFT_52100"/>
<feature type="compositionally biased region" description="Acidic residues" evidence="1">
    <location>
        <begin position="86"/>
        <end position="98"/>
    </location>
</feature>
<name>C1N3A9_MICPC</name>